<name>A0A0D0AC05_9AGAM</name>
<dbReference type="OrthoDB" id="2674361at2759"/>
<dbReference type="HOGENOM" id="CLU_2122705_0_0_1"/>
<dbReference type="Proteomes" id="UP000054485">
    <property type="component" value="Unassembled WGS sequence"/>
</dbReference>
<sequence length="114" mass="13061">MFLCHLYITLADLTTLKDRFTRKIRLASRMNPAETRTDLIILLRTVWDEIMLPIVNILVLYVCSYEVCHCVLCRNRTRPTGCKERQGILGYRHDAATRAGALQAVEENACVHLA</sequence>
<accession>A0A0D0AC05</accession>
<dbReference type="AlphaFoldDB" id="A0A0D0AC05"/>
<reference evidence="2" key="2">
    <citation type="submission" date="2015-01" db="EMBL/GenBank/DDBJ databases">
        <title>Evolutionary Origins and Diversification of the Mycorrhizal Mutualists.</title>
        <authorList>
            <consortium name="DOE Joint Genome Institute"/>
            <consortium name="Mycorrhizal Genomics Consortium"/>
            <person name="Kohler A."/>
            <person name="Kuo A."/>
            <person name="Nagy L.G."/>
            <person name="Floudas D."/>
            <person name="Copeland A."/>
            <person name="Barry K.W."/>
            <person name="Cichocki N."/>
            <person name="Veneault-Fourrey C."/>
            <person name="LaButti K."/>
            <person name="Lindquist E.A."/>
            <person name="Lipzen A."/>
            <person name="Lundell T."/>
            <person name="Morin E."/>
            <person name="Murat C."/>
            <person name="Riley R."/>
            <person name="Ohm R."/>
            <person name="Sun H."/>
            <person name="Tunlid A."/>
            <person name="Henrissat B."/>
            <person name="Grigoriev I.V."/>
            <person name="Hibbett D.S."/>
            <person name="Martin F."/>
        </authorList>
    </citation>
    <scope>NUCLEOTIDE SEQUENCE [LARGE SCALE GENOMIC DNA]</scope>
    <source>
        <strain evidence="2">UH-Slu-Lm8-n1</strain>
    </source>
</reference>
<evidence type="ECO:0000313" key="1">
    <source>
        <dbReference type="EMBL" id="KIK35619.1"/>
    </source>
</evidence>
<reference evidence="1 2" key="1">
    <citation type="submission" date="2014-04" db="EMBL/GenBank/DDBJ databases">
        <authorList>
            <consortium name="DOE Joint Genome Institute"/>
            <person name="Kuo A."/>
            <person name="Ruytinx J."/>
            <person name="Rineau F."/>
            <person name="Colpaert J."/>
            <person name="Kohler A."/>
            <person name="Nagy L.G."/>
            <person name="Floudas D."/>
            <person name="Copeland A."/>
            <person name="Barry K.W."/>
            <person name="Cichocki N."/>
            <person name="Veneault-Fourrey C."/>
            <person name="LaButti K."/>
            <person name="Lindquist E.A."/>
            <person name="Lipzen A."/>
            <person name="Lundell T."/>
            <person name="Morin E."/>
            <person name="Murat C."/>
            <person name="Sun H."/>
            <person name="Tunlid A."/>
            <person name="Henrissat B."/>
            <person name="Grigoriev I.V."/>
            <person name="Hibbett D.S."/>
            <person name="Martin F."/>
            <person name="Nordberg H.P."/>
            <person name="Cantor M.N."/>
            <person name="Hua S.X."/>
        </authorList>
    </citation>
    <scope>NUCLEOTIDE SEQUENCE [LARGE SCALE GENOMIC DNA]</scope>
    <source>
        <strain evidence="1 2">UH-Slu-Lm8-n1</strain>
    </source>
</reference>
<evidence type="ECO:0000313" key="2">
    <source>
        <dbReference type="Proteomes" id="UP000054485"/>
    </source>
</evidence>
<proteinExistence type="predicted"/>
<dbReference type="InParanoid" id="A0A0D0AC05"/>
<organism evidence="1 2">
    <name type="scientific">Suillus luteus UH-Slu-Lm8-n1</name>
    <dbReference type="NCBI Taxonomy" id="930992"/>
    <lineage>
        <taxon>Eukaryota</taxon>
        <taxon>Fungi</taxon>
        <taxon>Dikarya</taxon>
        <taxon>Basidiomycota</taxon>
        <taxon>Agaricomycotina</taxon>
        <taxon>Agaricomycetes</taxon>
        <taxon>Agaricomycetidae</taxon>
        <taxon>Boletales</taxon>
        <taxon>Suillineae</taxon>
        <taxon>Suillaceae</taxon>
        <taxon>Suillus</taxon>
    </lineage>
</organism>
<keyword evidence="2" id="KW-1185">Reference proteome</keyword>
<gene>
    <name evidence="1" type="ORF">CY34DRAFT_565559</name>
</gene>
<protein>
    <submittedName>
        <fullName evidence="1">Uncharacterized protein</fullName>
    </submittedName>
</protein>
<dbReference type="EMBL" id="KN835604">
    <property type="protein sequence ID" value="KIK35619.1"/>
    <property type="molecule type" value="Genomic_DNA"/>
</dbReference>